<sequence length="45" mass="5029">MKAEDSRAQADRWGLFVGEWAPTFFAIGIALRLEEQGGLPHRDKG</sequence>
<dbReference type="RefSeq" id="WP_241237614.1">
    <property type="nucleotide sequence ID" value="NZ_BSDQ01000001.1"/>
</dbReference>
<name>A0ABQ5RDU0_9MICO</name>
<comment type="caution">
    <text evidence="1">The sequence shown here is derived from an EMBL/GenBank/DDBJ whole genome shotgun (WGS) entry which is preliminary data.</text>
</comment>
<proteinExistence type="predicted"/>
<dbReference type="EMBL" id="BSDQ01000001">
    <property type="protein sequence ID" value="GLI30073.1"/>
    <property type="molecule type" value="Genomic_DNA"/>
</dbReference>
<gene>
    <name evidence="1" type="ORF">BCONGLO52_09140</name>
</gene>
<evidence type="ECO:0000313" key="2">
    <source>
        <dbReference type="Proteomes" id="UP001144451"/>
    </source>
</evidence>
<protein>
    <submittedName>
        <fullName evidence="1">Uncharacterized protein</fullName>
    </submittedName>
</protein>
<dbReference type="Proteomes" id="UP001144451">
    <property type="component" value="Unassembled WGS sequence"/>
</dbReference>
<organism evidence="1 2">
    <name type="scientific">Brachybacterium conglomeratum</name>
    <dbReference type="NCBI Taxonomy" id="47846"/>
    <lineage>
        <taxon>Bacteria</taxon>
        <taxon>Bacillati</taxon>
        <taxon>Actinomycetota</taxon>
        <taxon>Actinomycetes</taxon>
        <taxon>Micrococcales</taxon>
        <taxon>Dermabacteraceae</taxon>
        <taxon>Brachybacterium</taxon>
    </lineage>
</organism>
<reference evidence="1" key="1">
    <citation type="submission" date="2022-12" db="EMBL/GenBank/DDBJ databases">
        <title>Reference genome sequencing for broad-spectrum identification of bacterial and archaeal isolates by mass spectrometry.</title>
        <authorList>
            <person name="Sekiguchi Y."/>
            <person name="Tourlousse D.M."/>
        </authorList>
    </citation>
    <scope>NUCLEOTIDE SEQUENCE</scope>
    <source>
        <strain evidence="1">5-2</strain>
    </source>
</reference>
<accession>A0ABQ5RDU0</accession>
<keyword evidence="2" id="KW-1185">Reference proteome</keyword>
<dbReference type="GeneID" id="78121255"/>
<evidence type="ECO:0000313" key="1">
    <source>
        <dbReference type="EMBL" id="GLI30073.1"/>
    </source>
</evidence>